<evidence type="ECO:0000313" key="2">
    <source>
        <dbReference type="Proteomes" id="UP000011668"/>
    </source>
</evidence>
<dbReference type="EMBL" id="AFRT01000981">
    <property type="protein sequence ID" value="ELU41855.1"/>
    <property type="molecule type" value="Genomic_DNA"/>
</dbReference>
<organism evidence="1 2">
    <name type="scientific">Thanatephorus cucumeris (strain AG1-IA)</name>
    <name type="common">Rice sheath blight fungus</name>
    <name type="synonym">Rhizoctonia solani</name>
    <dbReference type="NCBI Taxonomy" id="983506"/>
    <lineage>
        <taxon>Eukaryota</taxon>
        <taxon>Fungi</taxon>
        <taxon>Dikarya</taxon>
        <taxon>Basidiomycota</taxon>
        <taxon>Agaricomycotina</taxon>
        <taxon>Agaricomycetes</taxon>
        <taxon>Cantharellales</taxon>
        <taxon>Ceratobasidiaceae</taxon>
        <taxon>Rhizoctonia</taxon>
        <taxon>Rhizoctonia solani AG-1</taxon>
    </lineage>
</organism>
<dbReference type="AlphaFoldDB" id="L8WV46"/>
<keyword evidence="2" id="KW-1185">Reference proteome</keyword>
<dbReference type="HOGENOM" id="CLU_1908109_0_0_1"/>
<name>L8WV46_THACA</name>
<evidence type="ECO:0000313" key="1">
    <source>
        <dbReference type="EMBL" id="ELU41855.1"/>
    </source>
</evidence>
<gene>
    <name evidence="1" type="ORF">AG1IA_04106</name>
</gene>
<protein>
    <submittedName>
        <fullName evidence="1">Uncharacterized protein</fullName>
    </submittedName>
</protein>
<proteinExistence type="predicted"/>
<reference evidence="1 2" key="1">
    <citation type="journal article" date="2013" name="Nat. Commun.">
        <title>The evolution and pathogenic mechanisms of the rice sheath blight pathogen.</title>
        <authorList>
            <person name="Zheng A."/>
            <person name="Lin R."/>
            <person name="Xu L."/>
            <person name="Qin P."/>
            <person name="Tang C."/>
            <person name="Ai P."/>
            <person name="Zhang D."/>
            <person name="Liu Y."/>
            <person name="Sun Z."/>
            <person name="Feng H."/>
            <person name="Wang Y."/>
            <person name="Chen Y."/>
            <person name="Liang X."/>
            <person name="Fu R."/>
            <person name="Li Q."/>
            <person name="Zhang J."/>
            <person name="Yu X."/>
            <person name="Xie Z."/>
            <person name="Ding L."/>
            <person name="Guan P."/>
            <person name="Tang J."/>
            <person name="Liang Y."/>
            <person name="Wang S."/>
            <person name="Deng Q."/>
            <person name="Li S."/>
            <person name="Zhu J."/>
            <person name="Wang L."/>
            <person name="Liu H."/>
            <person name="Li P."/>
        </authorList>
    </citation>
    <scope>NUCLEOTIDE SEQUENCE [LARGE SCALE GENOMIC DNA]</scope>
    <source>
        <strain evidence="2">AG-1 IA</strain>
    </source>
</reference>
<comment type="caution">
    <text evidence="1">The sequence shown here is derived from an EMBL/GenBank/DDBJ whole genome shotgun (WGS) entry which is preliminary data.</text>
</comment>
<dbReference type="Proteomes" id="UP000011668">
    <property type="component" value="Unassembled WGS sequence"/>
</dbReference>
<sequence length="133" mass="15083">MRVNGYHSTFKSYMQLLDVDLKTNGRLSIAPLIYPMIAGLTADEHIWAKDYGRGISASKQQSPQGEWAQSRWMRQTQLLGKGFLAPSIFTCVFWNVSAYRLVCAENGTEKTACLGRGSRIRGLTHAYLLRRPW</sequence>
<accession>L8WV46</accession>